<organism evidence="2 3">
    <name type="scientific">Spirilliplanes yamanashiensis</name>
    <dbReference type="NCBI Taxonomy" id="42233"/>
    <lineage>
        <taxon>Bacteria</taxon>
        <taxon>Bacillati</taxon>
        <taxon>Actinomycetota</taxon>
        <taxon>Actinomycetes</taxon>
        <taxon>Micromonosporales</taxon>
        <taxon>Micromonosporaceae</taxon>
        <taxon>Spirilliplanes</taxon>
    </lineage>
</organism>
<evidence type="ECO:0000313" key="2">
    <source>
        <dbReference type="EMBL" id="GIJ04955.1"/>
    </source>
</evidence>
<sequence length="112" mass="12326">MDGAVRCRRRGRPARRVPVRGGEPGARRHPRRHRRPVLVERLERRPVPGDTDYAGDAFVHDRAAGRTVRVGEGSESGVLSADGRVAVLRSGAADLVPDDTNGVHDAFRVQRF</sequence>
<feature type="region of interest" description="Disordered" evidence="1">
    <location>
        <begin position="1"/>
        <end position="34"/>
    </location>
</feature>
<dbReference type="AlphaFoldDB" id="A0A8J3YBK4"/>
<feature type="compositionally biased region" description="Basic residues" evidence="1">
    <location>
        <begin position="1"/>
        <end position="18"/>
    </location>
</feature>
<keyword evidence="3" id="KW-1185">Reference proteome</keyword>
<reference evidence="2" key="1">
    <citation type="submission" date="2021-01" db="EMBL/GenBank/DDBJ databases">
        <title>Whole genome shotgun sequence of Spirilliplanes yamanashiensis NBRC 15828.</title>
        <authorList>
            <person name="Komaki H."/>
            <person name="Tamura T."/>
        </authorList>
    </citation>
    <scope>NUCLEOTIDE SEQUENCE</scope>
    <source>
        <strain evidence="2">NBRC 15828</strain>
    </source>
</reference>
<accession>A0A8J3YBK4</accession>
<dbReference type="Proteomes" id="UP000652013">
    <property type="component" value="Unassembled WGS sequence"/>
</dbReference>
<proteinExistence type="predicted"/>
<gene>
    <name evidence="2" type="ORF">Sya03_43070</name>
</gene>
<evidence type="ECO:0000313" key="3">
    <source>
        <dbReference type="Proteomes" id="UP000652013"/>
    </source>
</evidence>
<dbReference type="EMBL" id="BOOY01000030">
    <property type="protein sequence ID" value="GIJ04955.1"/>
    <property type="molecule type" value="Genomic_DNA"/>
</dbReference>
<comment type="caution">
    <text evidence="2">The sequence shown here is derived from an EMBL/GenBank/DDBJ whole genome shotgun (WGS) entry which is preliminary data.</text>
</comment>
<name>A0A8J3YBK4_9ACTN</name>
<protein>
    <submittedName>
        <fullName evidence="2">Uncharacterized protein</fullName>
    </submittedName>
</protein>
<evidence type="ECO:0000256" key="1">
    <source>
        <dbReference type="SAM" id="MobiDB-lite"/>
    </source>
</evidence>